<dbReference type="GO" id="GO:0006826">
    <property type="term" value="P:iron ion transport"/>
    <property type="evidence" value="ECO:0000318"/>
    <property type="project" value="GO_Central"/>
</dbReference>
<proteinExistence type="inferred from homology"/>
<reference evidence="9" key="3">
    <citation type="submission" date="2020-12" db="UniProtKB">
        <authorList>
            <consortium name="EnsemblPlants"/>
        </authorList>
    </citation>
    <scope>IDENTIFICATION</scope>
</reference>
<keyword evidence="3 7" id="KW-0813">Transport</keyword>
<dbReference type="RefSeq" id="XP_024358380.1">
    <property type="nucleotide sequence ID" value="XM_024502612.2"/>
</dbReference>
<dbReference type="InterPro" id="IPR036259">
    <property type="entry name" value="MFS_trans_sf"/>
</dbReference>
<dbReference type="EnsemblPlants" id="Pp3c20_5190V3.1">
    <property type="protein sequence ID" value="Pp3c20_5190V3.1"/>
    <property type="gene ID" value="Pp3c20_5190"/>
</dbReference>
<keyword evidence="10" id="KW-1185">Reference proteome</keyword>
<evidence type="ECO:0000256" key="5">
    <source>
        <dbReference type="ARBA" id="ARBA00022989"/>
    </source>
</evidence>
<keyword evidence="5 7" id="KW-1133">Transmembrane helix</keyword>
<comment type="subcellular location">
    <subcellularLocation>
        <location evidence="1 7">Membrane</location>
        <topology evidence="1 7">Multi-pass membrane protein</topology>
    </subcellularLocation>
</comment>
<evidence type="ECO:0000256" key="1">
    <source>
        <dbReference type="ARBA" id="ARBA00004141"/>
    </source>
</evidence>
<keyword evidence="6 7" id="KW-0472">Membrane</keyword>
<evidence type="ECO:0000256" key="2">
    <source>
        <dbReference type="ARBA" id="ARBA00006279"/>
    </source>
</evidence>
<dbReference type="Proteomes" id="UP000006727">
    <property type="component" value="Chromosome 20"/>
</dbReference>
<gene>
    <name evidence="9" type="primary">LOC112273634</name>
    <name evidence="8" type="ORF">PHYPA_024736</name>
</gene>
<evidence type="ECO:0000313" key="10">
    <source>
        <dbReference type="Proteomes" id="UP000006727"/>
    </source>
</evidence>
<dbReference type="KEGG" id="ppp:112273634"/>
<dbReference type="EMBL" id="ABEU02000020">
    <property type="protein sequence ID" value="PNR32794.1"/>
    <property type="molecule type" value="Genomic_DNA"/>
</dbReference>
<feature type="transmembrane region" description="Helical" evidence="7">
    <location>
        <begin position="523"/>
        <end position="541"/>
    </location>
</feature>
<dbReference type="OrthoDB" id="648861at2759"/>
<dbReference type="RefSeq" id="XP_024358382.1">
    <property type="nucleotide sequence ID" value="XM_024502614.2"/>
</dbReference>
<dbReference type="Gramene" id="Pp3c20_5190V3.1">
    <property type="protein sequence ID" value="Pp3c20_5190V3.1"/>
    <property type="gene ID" value="Pp3c20_5190"/>
</dbReference>
<keyword evidence="7" id="KW-0406">Ion transport</keyword>
<comment type="similarity">
    <text evidence="2 7">Belongs to the ferroportin (FP) (TC 2.A.100) family. SLC40A subfamily.</text>
</comment>
<keyword evidence="4 7" id="KW-0812">Transmembrane</keyword>
<dbReference type="AlphaFoldDB" id="A0A2K1IU41"/>
<dbReference type="Gramene" id="Pp3c20_5190V3.8">
    <property type="protein sequence ID" value="Pp3c20_5190V3.8"/>
    <property type="gene ID" value="Pp3c20_5190"/>
</dbReference>
<organism evidence="8">
    <name type="scientific">Physcomitrium patens</name>
    <name type="common">Spreading-leaved earth moss</name>
    <name type="synonym">Physcomitrella patens</name>
    <dbReference type="NCBI Taxonomy" id="3218"/>
    <lineage>
        <taxon>Eukaryota</taxon>
        <taxon>Viridiplantae</taxon>
        <taxon>Streptophyta</taxon>
        <taxon>Embryophyta</taxon>
        <taxon>Bryophyta</taxon>
        <taxon>Bryophytina</taxon>
        <taxon>Bryopsida</taxon>
        <taxon>Funariidae</taxon>
        <taxon>Funariales</taxon>
        <taxon>Funariaceae</taxon>
        <taxon>Physcomitrium</taxon>
    </lineage>
</organism>
<evidence type="ECO:0000313" key="8">
    <source>
        <dbReference type="EMBL" id="PNR32794.1"/>
    </source>
</evidence>
<dbReference type="SUPFAM" id="SSF103473">
    <property type="entry name" value="MFS general substrate transporter"/>
    <property type="match status" value="1"/>
</dbReference>
<dbReference type="Gramene" id="Pp3c20_5190V3.7">
    <property type="protein sequence ID" value="Pp3c20_5190V3.7"/>
    <property type="gene ID" value="Pp3c20_5190"/>
</dbReference>
<evidence type="ECO:0000256" key="4">
    <source>
        <dbReference type="ARBA" id="ARBA00022692"/>
    </source>
</evidence>
<feature type="transmembrane region" description="Helical" evidence="7">
    <location>
        <begin position="176"/>
        <end position="196"/>
    </location>
</feature>
<dbReference type="PANTHER" id="PTHR11660">
    <property type="entry name" value="SOLUTE CARRIER FAMILY 40 MEMBER"/>
    <property type="match status" value="1"/>
</dbReference>
<reference evidence="8 10" key="2">
    <citation type="journal article" date="2018" name="Plant J.">
        <title>The Physcomitrella patens chromosome-scale assembly reveals moss genome structure and evolution.</title>
        <authorList>
            <person name="Lang D."/>
            <person name="Ullrich K.K."/>
            <person name="Murat F."/>
            <person name="Fuchs J."/>
            <person name="Jenkins J."/>
            <person name="Haas F.B."/>
            <person name="Piednoel M."/>
            <person name="Gundlach H."/>
            <person name="Van Bel M."/>
            <person name="Meyberg R."/>
            <person name="Vives C."/>
            <person name="Morata J."/>
            <person name="Symeonidi A."/>
            <person name="Hiss M."/>
            <person name="Muchero W."/>
            <person name="Kamisugi Y."/>
            <person name="Saleh O."/>
            <person name="Blanc G."/>
            <person name="Decker E.L."/>
            <person name="van Gessel N."/>
            <person name="Grimwood J."/>
            <person name="Hayes R.D."/>
            <person name="Graham S.W."/>
            <person name="Gunter L.E."/>
            <person name="McDaniel S.F."/>
            <person name="Hoernstein S.N.W."/>
            <person name="Larsson A."/>
            <person name="Li F.W."/>
            <person name="Perroud P.F."/>
            <person name="Phillips J."/>
            <person name="Ranjan P."/>
            <person name="Rokshar D.S."/>
            <person name="Rothfels C.J."/>
            <person name="Schneider L."/>
            <person name="Shu S."/>
            <person name="Stevenson D.W."/>
            <person name="Thummler F."/>
            <person name="Tillich M."/>
            <person name="Villarreal Aguilar J.C."/>
            <person name="Widiez T."/>
            <person name="Wong G.K."/>
            <person name="Wymore A."/>
            <person name="Zhang Y."/>
            <person name="Zimmer A.D."/>
            <person name="Quatrano R.S."/>
            <person name="Mayer K.F.X."/>
            <person name="Goodstein D."/>
            <person name="Casacuberta J.M."/>
            <person name="Vandepoele K."/>
            <person name="Reski R."/>
            <person name="Cuming A.C."/>
            <person name="Tuskan G.A."/>
            <person name="Maumus F."/>
            <person name="Salse J."/>
            <person name="Schmutz J."/>
            <person name="Rensing S.A."/>
        </authorList>
    </citation>
    <scope>NUCLEOTIDE SEQUENCE [LARGE SCALE GENOMIC DNA]</scope>
    <source>
        <strain evidence="9 10">cv. Gransden 2004</strain>
    </source>
</reference>
<name>A0A2K1IU41_PHYPA</name>
<dbReference type="CDD" id="cd17480">
    <property type="entry name" value="MFS_SLC40A1_like"/>
    <property type="match status" value="1"/>
</dbReference>
<dbReference type="GeneID" id="112273634"/>
<dbReference type="GO" id="GO:0005381">
    <property type="term" value="F:iron ion transmembrane transporter activity"/>
    <property type="evidence" value="ECO:0007669"/>
    <property type="project" value="UniProtKB-UniRule"/>
</dbReference>
<dbReference type="Gene3D" id="1.20.1250.20">
    <property type="entry name" value="MFS general substrate transporter like domains"/>
    <property type="match status" value="1"/>
</dbReference>
<dbReference type="GO" id="GO:0016020">
    <property type="term" value="C:membrane"/>
    <property type="evidence" value="ECO:0007669"/>
    <property type="project" value="UniProtKB-SubCell"/>
</dbReference>
<accession>A0A2K1IU41</accession>
<dbReference type="STRING" id="3218.A0A2K1IU41"/>
<dbReference type="EnsemblPlants" id="Pp3c20_5190V3.7">
    <property type="protein sequence ID" value="Pp3c20_5190V3.7"/>
    <property type="gene ID" value="Pp3c20_5190"/>
</dbReference>
<evidence type="ECO:0000256" key="7">
    <source>
        <dbReference type="RuleBase" id="RU365065"/>
    </source>
</evidence>
<evidence type="ECO:0000256" key="3">
    <source>
        <dbReference type="ARBA" id="ARBA00022448"/>
    </source>
</evidence>
<dbReference type="PANTHER" id="PTHR11660:SF57">
    <property type="entry name" value="SOLUTE CARRIER FAMILY 40 MEMBER"/>
    <property type="match status" value="1"/>
</dbReference>
<feature type="transmembrane region" description="Helical" evidence="7">
    <location>
        <begin position="110"/>
        <end position="134"/>
    </location>
</feature>
<comment type="function">
    <text evidence="7">May be involved in iron transport and iron homeostasis.</text>
</comment>
<dbReference type="InterPro" id="IPR009716">
    <property type="entry name" value="Ferroportin-1"/>
</dbReference>
<sequence>MEIESAHSSRPMAKVAAEEMESEIERLLPGRHSDVGGIEQEMPRRFALSHDFAEVGGKSHFRVEARDGEMENWSRLVHCLYWSHFLSRWGDRMWEFAVGLFMIQVWPNSLLLVAIYGLVETASVATLGVLVGNLVDKCPRLRMVQFSLGIQNGSVVAAGLAVVMLLLHPWATPGGFSVFVMLVVIVNVFGAISALAGMAMDVVVERDWVVLIAEKQAPGSLTKINSVMRRIDLSCKLLAPIVVGFMMSSVSVLASPVLIAVWNIISVGIEYWLLHHVYVSMPALQQKSTAHQAYQASSQFAESNAEEVELSVFERDNMSQMEGHEEVSLLKNTGQQTTSRQSTFLNKLKKLPVIEGWVTYMHQEAVLAGLALAVLYFTVLSFGSLMSAFLSWRGIPPYVLGLARGVAAMMGILATFIFPIVHARLQTVRTGNWSIWIQWSLLSVCVVSVWIHNSKVASLLLISGVAASRLGLWLFDLSVTQLMQESVPVAERGVVGGVQRSLQSLMDMLTYAVGMVIVRPQDFGITICMSYGAVLTSALLYSMHVYRVRGHLFHFDRLLRPRWIHNT</sequence>
<feature type="transmembrane region" description="Helical" evidence="7">
    <location>
        <begin position="402"/>
        <end position="421"/>
    </location>
</feature>
<evidence type="ECO:0000256" key="6">
    <source>
        <dbReference type="ARBA" id="ARBA00023136"/>
    </source>
</evidence>
<dbReference type="PaxDb" id="3218-PP1S9_66V6.1"/>
<protein>
    <recommendedName>
        <fullName evidence="7">Solute carrier family 40 member</fullName>
    </recommendedName>
</protein>
<dbReference type="Pfam" id="PF06963">
    <property type="entry name" value="FPN1"/>
    <property type="match status" value="1"/>
</dbReference>
<comment type="caution">
    <text evidence="7">Lacks conserved residue(s) required for the propagation of feature annotation.</text>
</comment>
<feature type="transmembrane region" description="Helical" evidence="7">
    <location>
        <begin position="365"/>
        <end position="390"/>
    </location>
</feature>
<reference evidence="8 10" key="1">
    <citation type="journal article" date="2008" name="Science">
        <title>The Physcomitrella genome reveals evolutionary insights into the conquest of land by plants.</title>
        <authorList>
            <person name="Rensing S."/>
            <person name="Lang D."/>
            <person name="Zimmer A."/>
            <person name="Terry A."/>
            <person name="Salamov A."/>
            <person name="Shapiro H."/>
            <person name="Nishiyama T."/>
            <person name="Perroud P.-F."/>
            <person name="Lindquist E."/>
            <person name="Kamisugi Y."/>
            <person name="Tanahashi T."/>
            <person name="Sakakibara K."/>
            <person name="Fujita T."/>
            <person name="Oishi K."/>
            <person name="Shin-I T."/>
            <person name="Kuroki Y."/>
            <person name="Toyoda A."/>
            <person name="Suzuki Y."/>
            <person name="Hashimoto A."/>
            <person name="Yamaguchi K."/>
            <person name="Sugano A."/>
            <person name="Kohara Y."/>
            <person name="Fujiyama A."/>
            <person name="Anterola A."/>
            <person name="Aoki S."/>
            <person name="Ashton N."/>
            <person name="Barbazuk W.B."/>
            <person name="Barker E."/>
            <person name="Bennetzen J."/>
            <person name="Bezanilla M."/>
            <person name="Blankenship R."/>
            <person name="Cho S.H."/>
            <person name="Dutcher S."/>
            <person name="Estelle M."/>
            <person name="Fawcett J.A."/>
            <person name="Gundlach H."/>
            <person name="Hanada K."/>
            <person name="Heyl A."/>
            <person name="Hicks K.A."/>
            <person name="Hugh J."/>
            <person name="Lohr M."/>
            <person name="Mayer K."/>
            <person name="Melkozernov A."/>
            <person name="Murata T."/>
            <person name="Nelson D."/>
            <person name="Pils B."/>
            <person name="Prigge M."/>
            <person name="Reiss B."/>
            <person name="Renner T."/>
            <person name="Rombauts S."/>
            <person name="Rushton P."/>
            <person name="Sanderfoot A."/>
            <person name="Schween G."/>
            <person name="Shiu S.-H."/>
            <person name="Stueber K."/>
            <person name="Theodoulou F.L."/>
            <person name="Tu H."/>
            <person name="Van de Peer Y."/>
            <person name="Verrier P.J."/>
            <person name="Waters E."/>
            <person name="Wood A."/>
            <person name="Yang L."/>
            <person name="Cove D."/>
            <person name="Cuming A."/>
            <person name="Hasebe M."/>
            <person name="Lucas S."/>
            <person name="Mishler D.B."/>
            <person name="Reski R."/>
            <person name="Grigoriev I."/>
            <person name="Quatrano R.S."/>
            <person name="Boore J.L."/>
        </authorList>
    </citation>
    <scope>NUCLEOTIDE SEQUENCE [LARGE SCALE GENOMIC DNA]</scope>
    <source>
        <strain evidence="9 10">cv. Gransden 2004</strain>
    </source>
</reference>
<dbReference type="EnsemblPlants" id="Pp3c20_5190V3.8">
    <property type="protein sequence ID" value="Pp3c20_5190V3.8"/>
    <property type="gene ID" value="Pp3c20_5190"/>
</dbReference>
<evidence type="ECO:0000313" key="9">
    <source>
        <dbReference type="EnsemblPlants" id="Pp3c20_5190V3.1"/>
    </source>
</evidence>
<dbReference type="FunCoup" id="A0A2K1IU41">
    <property type="interactions" value="156"/>
</dbReference>
<feature type="transmembrane region" description="Helical" evidence="7">
    <location>
        <begin position="146"/>
        <end position="170"/>
    </location>
</feature>
<feature type="transmembrane region" description="Helical" evidence="7">
    <location>
        <begin position="237"/>
        <end position="265"/>
    </location>
</feature>
<feature type="transmembrane region" description="Helical" evidence="7">
    <location>
        <begin position="433"/>
        <end position="451"/>
    </location>
</feature>